<keyword evidence="13" id="KW-0030">Aminoacyl-tRNA synthetase</keyword>
<evidence type="ECO:0000256" key="8">
    <source>
        <dbReference type="ARBA" id="ARBA00022598"/>
    </source>
</evidence>
<dbReference type="GO" id="GO:0004825">
    <property type="term" value="F:methionine-tRNA ligase activity"/>
    <property type="evidence" value="ECO:0007669"/>
    <property type="project" value="UniProtKB-EC"/>
</dbReference>
<evidence type="ECO:0000313" key="18">
    <source>
        <dbReference type="EMBL" id="OGZ08933.1"/>
    </source>
</evidence>
<name>A0A1G2D5R2_9BACT</name>
<evidence type="ECO:0000256" key="16">
    <source>
        <dbReference type="PROSITE-ProRule" id="PRU00209"/>
    </source>
</evidence>
<evidence type="ECO:0000259" key="17">
    <source>
        <dbReference type="PROSITE" id="PS50886"/>
    </source>
</evidence>
<feature type="domain" description="TRNA-binding" evidence="17">
    <location>
        <begin position="6"/>
        <end position="109"/>
    </location>
</feature>
<dbReference type="SUPFAM" id="SSF50249">
    <property type="entry name" value="Nucleic acid-binding proteins"/>
    <property type="match status" value="1"/>
</dbReference>
<dbReference type="PANTHER" id="PTHR11586">
    <property type="entry name" value="TRNA-AMINOACYLATION COFACTOR ARC1 FAMILY MEMBER"/>
    <property type="match status" value="1"/>
</dbReference>
<organism evidence="18 19">
    <name type="scientific">Candidatus Lloydbacteria bacterium RIFCSPHIGHO2_02_FULL_51_22</name>
    <dbReference type="NCBI Taxonomy" id="1798663"/>
    <lineage>
        <taxon>Bacteria</taxon>
        <taxon>Candidatus Lloydiibacteriota</taxon>
    </lineage>
</organism>
<evidence type="ECO:0000256" key="15">
    <source>
        <dbReference type="ARBA" id="ARBA00047364"/>
    </source>
</evidence>
<keyword evidence="7 16" id="KW-0820">tRNA-binding</keyword>
<evidence type="ECO:0000256" key="13">
    <source>
        <dbReference type="ARBA" id="ARBA00023146"/>
    </source>
</evidence>
<dbReference type="AlphaFoldDB" id="A0A1G2D5R2"/>
<evidence type="ECO:0000256" key="9">
    <source>
        <dbReference type="ARBA" id="ARBA00022741"/>
    </source>
</evidence>
<keyword evidence="10" id="KW-0067">ATP-binding</keyword>
<dbReference type="GO" id="GO:0006412">
    <property type="term" value="P:translation"/>
    <property type="evidence" value="ECO:0007669"/>
    <property type="project" value="UniProtKB-KW"/>
</dbReference>
<dbReference type="Proteomes" id="UP000178099">
    <property type="component" value="Unassembled WGS sequence"/>
</dbReference>
<dbReference type="GO" id="GO:0005524">
    <property type="term" value="F:ATP binding"/>
    <property type="evidence" value="ECO:0007669"/>
    <property type="project" value="UniProtKB-KW"/>
</dbReference>
<dbReference type="PROSITE" id="PS50886">
    <property type="entry name" value="TRBD"/>
    <property type="match status" value="1"/>
</dbReference>
<evidence type="ECO:0000256" key="12">
    <source>
        <dbReference type="ARBA" id="ARBA00022917"/>
    </source>
</evidence>
<dbReference type="InterPro" id="IPR002547">
    <property type="entry name" value="tRNA-bd_dom"/>
</dbReference>
<accession>A0A1G2D5R2</accession>
<dbReference type="Gene3D" id="2.40.50.140">
    <property type="entry name" value="Nucleic acid-binding proteins"/>
    <property type="match status" value="1"/>
</dbReference>
<reference evidence="18 19" key="1">
    <citation type="journal article" date="2016" name="Nat. Commun.">
        <title>Thousands of microbial genomes shed light on interconnected biogeochemical processes in an aquifer system.</title>
        <authorList>
            <person name="Anantharaman K."/>
            <person name="Brown C.T."/>
            <person name="Hug L.A."/>
            <person name="Sharon I."/>
            <person name="Castelle C.J."/>
            <person name="Probst A.J."/>
            <person name="Thomas B.C."/>
            <person name="Singh A."/>
            <person name="Wilkins M.J."/>
            <person name="Karaoz U."/>
            <person name="Brodie E.L."/>
            <person name="Williams K.H."/>
            <person name="Hubbard S.S."/>
            <person name="Banfield J.F."/>
        </authorList>
    </citation>
    <scope>NUCLEOTIDE SEQUENCE [LARGE SCALE GENOMIC DNA]</scope>
</reference>
<evidence type="ECO:0000256" key="6">
    <source>
        <dbReference type="ARBA" id="ARBA00022490"/>
    </source>
</evidence>
<evidence type="ECO:0000256" key="11">
    <source>
        <dbReference type="ARBA" id="ARBA00022884"/>
    </source>
</evidence>
<keyword evidence="12" id="KW-0648">Protein biosynthesis</keyword>
<protein>
    <recommendedName>
        <fullName evidence="5">Methionine--tRNA ligase</fullName>
        <ecNumber evidence="4">6.1.1.10</ecNumber>
    </recommendedName>
    <alternativeName>
        <fullName evidence="14">Methionyl-tRNA synthetase</fullName>
    </alternativeName>
</protein>
<evidence type="ECO:0000256" key="10">
    <source>
        <dbReference type="ARBA" id="ARBA00022840"/>
    </source>
</evidence>
<comment type="function">
    <text evidence="1">Is required not only for elongation of protein synthesis but also for the initiation of all mRNA translation through initiator tRNA(fMet) aminoacylation.</text>
</comment>
<proteinExistence type="predicted"/>
<comment type="caution">
    <text evidence="18">The sequence shown here is derived from an EMBL/GenBank/DDBJ whole genome shotgun (WGS) entry which is preliminary data.</text>
</comment>
<evidence type="ECO:0000256" key="14">
    <source>
        <dbReference type="ARBA" id="ARBA00030904"/>
    </source>
</evidence>
<comment type="catalytic activity">
    <reaction evidence="15">
        <text>tRNA(Met) + L-methionine + ATP = L-methionyl-tRNA(Met) + AMP + diphosphate</text>
        <dbReference type="Rhea" id="RHEA:13481"/>
        <dbReference type="Rhea" id="RHEA-COMP:9667"/>
        <dbReference type="Rhea" id="RHEA-COMP:9698"/>
        <dbReference type="ChEBI" id="CHEBI:30616"/>
        <dbReference type="ChEBI" id="CHEBI:33019"/>
        <dbReference type="ChEBI" id="CHEBI:57844"/>
        <dbReference type="ChEBI" id="CHEBI:78442"/>
        <dbReference type="ChEBI" id="CHEBI:78530"/>
        <dbReference type="ChEBI" id="CHEBI:456215"/>
        <dbReference type="EC" id="6.1.1.10"/>
    </reaction>
</comment>
<sequence length="109" mass="11878">MITYDDFQKLDIRIGTIRTAERVPETDKLVKLAVDIGEETPRTLVAGIAAHIEDLATLIGIQIPLLANLEPRMLKGTESQGMILAASDEEGGFSLLSPLHRVENGARVK</sequence>
<keyword evidence="11 16" id="KW-0694">RNA-binding</keyword>
<keyword evidence="6" id="KW-0963">Cytoplasm</keyword>
<dbReference type="EC" id="6.1.1.10" evidence="4"/>
<dbReference type="FunFam" id="2.40.50.140:FF:000042">
    <property type="entry name" value="Methionine--tRNA ligase"/>
    <property type="match status" value="1"/>
</dbReference>
<comment type="subunit">
    <text evidence="3">Homodimer.</text>
</comment>
<comment type="subcellular location">
    <subcellularLocation>
        <location evidence="2">Cytoplasm</location>
    </subcellularLocation>
</comment>
<dbReference type="GO" id="GO:0005737">
    <property type="term" value="C:cytoplasm"/>
    <property type="evidence" value="ECO:0007669"/>
    <property type="project" value="UniProtKB-SubCell"/>
</dbReference>
<keyword evidence="8" id="KW-0436">Ligase</keyword>
<gene>
    <name evidence="18" type="ORF">A3D67_01570</name>
</gene>
<dbReference type="InterPro" id="IPR051270">
    <property type="entry name" value="Tyrosine-tRNA_ligase_regulator"/>
</dbReference>
<evidence type="ECO:0000256" key="3">
    <source>
        <dbReference type="ARBA" id="ARBA00011738"/>
    </source>
</evidence>
<evidence type="ECO:0000256" key="7">
    <source>
        <dbReference type="ARBA" id="ARBA00022555"/>
    </source>
</evidence>
<evidence type="ECO:0000256" key="4">
    <source>
        <dbReference type="ARBA" id="ARBA00012838"/>
    </source>
</evidence>
<keyword evidence="9" id="KW-0547">Nucleotide-binding</keyword>
<evidence type="ECO:0000256" key="5">
    <source>
        <dbReference type="ARBA" id="ARBA00018753"/>
    </source>
</evidence>
<dbReference type="Pfam" id="PF01588">
    <property type="entry name" value="tRNA_bind"/>
    <property type="match status" value="1"/>
</dbReference>
<evidence type="ECO:0000256" key="1">
    <source>
        <dbReference type="ARBA" id="ARBA00003314"/>
    </source>
</evidence>
<dbReference type="InterPro" id="IPR012340">
    <property type="entry name" value="NA-bd_OB-fold"/>
</dbReference>
<evidence type="ECO:0000256" key="2">
    <source>
        <dbReference type="ARBA" id="ARBA00004496"/>
    </source>
</evidence>
<dbReference type="EMBL" id="MHLN01000055">
    <property type="protein sequence ID" value="OGZ08933.1"/>
    <property type="molecule type" value="Genomic_DNA"/>
</dbReference>
<evidence type="ECO:0000313" key="19">
    <source>
        <dbReference type="Proteomes" id="UP000178099"/>
    </source>
</evidence>
<dbReference type="PANTHER" id="PTHR11586:SF37">
    <property type="entry name" value="TRNA-BINDING DOMAIN-CONTAINING PROTEIN"/>
    <property type="match status" value="1"/>
</dbReference>
<dbReference type="GO" id="GO:0000049">
    <property type="term" value="F:tRNA binding"/>
    <property type="evidence" value="ECO:0007669"/>
    <property type="project" value="UniProtKB-UniRule"/>
</dbReference>